<sequence>MAEAEKRIRDKESQVSNELAQNKKLKEDLENKIKMLNKTL</sequence>
<evidence type="ECO:0000313" key="2">
    <source>
        <dbReference type="EMBL" id="CEN34929.1"/>
    </source>
</evidence>
<feature type="compositionally biased region" description="Basic and acidic residues" evidence="1">
    <location>
        <begin position="1"/>
        <end position="13"/>
    </location>
</feature>
<feature type="region of interest" description="Disordered" evidence="1">
    <location>
        <begin position="1"/>
        <end position="20"/>
    </location>
</feature>
<protein>
    <submittedName>
        <fullName evidence="2">Uncharacterized protein</fullName>
    </submittedName>
</protein>
<evidence type="ECO:0000313" key="3">
    <source>
        <dbReference type="Proteomes" id="UP000044026"/>
    </source>
</evidence>
<gene>
    <name evidence="2" type="ORF">CCAN12_570014</name>
</gene>
<name>A0A0B7H8Q5_9FLAO</name>
<reference evidence="2 3" key="1">
    <citation type="submission" date="2015-01" db="EMBL/GenBank/DDBJ databases">
        <authorList>
            <person name="Xiang T."/>
            <person name="Song Y."/>
            <person name="Huang L."/>
            <person name="Wang B."/>
            <person name="Wu P."/>
        </authorList>
    </citation>
    <scope>NUCLEOTIDE SEQUENCE [LARGE SCALE GENOMIC DNA]</scope>
    <source>
        <strain evidence="2 3">Cc12</strain>
    </source>
</reference>
<dbReference type="Proteomes" id="UP000044026">
    <property type="component" value="Unassembled WGS sequence"/>
</dbReference>
<organism evidence="2 3">
    <name type="scientific">Capnocytophaga canimorsus</name>
    <dbReference type="NCBI Taxonomy" id="28188"/>
    <lineage>
        <taxon>Bacteria</taxon>
        <taxon>Pseudomonadati</taxon>
        <taxon>Bacteroidota</taxon>
        <taxon>Flavobacteriia</taxon>
        <taxon>Flavobacteriales</taxon>
        <taxon>Flavobacteriaceae</taxon>
        <taxon>Capnocytophaga</taxon>
    </lineage>
</organism>
<proteinExistence type="predicted"/>
<dbReference type="AlphaFoldDB" id="A0A0B7H8Q5"/>
<dbReference type="EMBL" id="CDOE01000053">
    <property type="protein sequence ID" value="CEN34929.1"/>
    <property type="molecule type" value="Genomic_DNA"/>
</dbReference>
<evidence type="ECO:0000256" key="1">
    <source>
        <dbReference type="SAM" id="MobiDB-lite"/>
    </source>
</evidence>
<accession>A0A0B7H8Q5</accession>